<protein>
    <recommendedName>
        <fullName evidence="3">NodB homology domain-containing protein</fullName>
    </recommendedName>
</protein>
<evidence type="ECO:0000313" key="5">
    <source>
        <dbReference type="Proteomes" id="UP000636004"/>
    </source>
</evidence>
<dbReference type="InterPro" id="IPR002509">
    <property type="entry name" value="NODB_dom"/>
</dbReference>
<proteinExistence type="predicted"/>
<dbReference type="EMBL" id="BMWZ01000012">
    <property type="protein sequence ID" value="GGZ93631.1"/>
    <property type="molecule type" value="Genomic_DNA"/>
</dbReference>
<dbReference type="GO" id="GO:0005576">
    <property type="term" value="C:extracellular region"/>
    <property type="evidence" value="ECO:0007669"/>
    <property type="project" value="UniProtKB-SubCell"/>
</dbReference>
<accession>A0A918VFY4</accession>
<dbReference type="PANTHER" id="PTHR34216">
    <property type="match status" value="1"/>
</dbReference>
<dbReference type="InterPro" id="IPR011330">
    <property type="entry name" value="Glyco_hydro/deAcase_b/a-brl"/>
</dbReference>
<evidence type="ECO:0000256" key="1">
    <source>
        <dbReference type="ARBA" id="ARBA00004613"/>
    </source>
</evidence>
<dbReference type="GO" id="GO:0005975">
    <property type="term" value="P:carbohydrate metabolic process"/>
    <property type="evidence" value="ECO:0007669"/>
    <property type="project" value="InterPro"/>
</dbReference>
<dbReference type="RefSeq" id="WP_189362745.1">
    <property type="nucleotide sequence ID" value="NZ_BMWZ01000012.1"/>
</dbReference>
<dbReference type="CDD" id="cd10918">
    <property type="entry name" value="CE4_NodB_like_5s_6s"/>
    <property type="match status" value="1"/>
</dbReference>
<evidence type="ECO:0000256" key="2">
    <source>
        <dbReference type="ARBA" id="ARBA00022729"/>
    </source>
</evidence>
<sequence>MIKSILKKTFLFFRGDILLKKTNKTPRVIFWHGVDNNPDPLIEAESIDKKAFIKQLNYLEKNYSIIGIDDFHLRYKNNKFIGDEILLTFDDGYRNNLTVLAPILKERNIPYTVFISTKNISEGKLFPTSILRLVIYGSSITNVSIPFLNINLSINKSDDEKKKTYAIINEFIKESSLKDVEIICSQLINNIPENEWDMLVNKYNSVKPLTWDEIREIQKTGCTIGSHCIDHICCHDNQNKEEVKNQIVESKKTIEKELQIDCNYFAFPNGDYTDYAKECVRDAGYKMGFSTKRVRFNYQDNEQLAIPRFSMPFNFDTFKITLNLYPKN</sequence>
<dbReference type="PANTHER" id="PTHR34216:SF3">
    <property type="entry name" value="POLY-BETA-1,6-N-ACETYL-D-GLUCOSAMINE N-DEACETYLASE"/>
    <property type="match status" value="1"/>
</dbReference>
<organism evidence="4 5">
    <name type="scientific">Algibacter mikhailovii</name>
    <dbReference type="NCBI Taxonomy" id="425498"/>
    <lineage>
        <taxon>Bacteria</taxon>
        <taxon>Pseudomonadati</taxon>
        <taxon>Bacteroidota</taxon>
        <taxon>Flavobacteriia</taxon>
        <taxon>Flavobacteriales</taxon>
        <taxon>Flavobacteriaceae</taxon>
        <taxon>Algibacter</taxon>
    </lineage>
</organism>
<feature type="domain" description="NodB homology" evidence="3">
    <location>
        <begin position="83"/>
        <end position="328"/>
    </location>
</feature>
<dbReference type="InterPro" id="IPR051398">
    <property type="entry name" value="Polysacch_Deacetylase"/>
</dbReference>
<reference evidence="4" key="2">
    <citation type="submission" date="2020-09" db="EMBL/GenBank/DDBJ databases">
        <authorList>
            <person name="Sun Q."/>
            <person name="Kim S."/>
        </authorList>
    </citation>
    <scope>NUCLEOTIDE SEQUENCE</scope>
    <source>
        <strain evidence="4">KCTC 12710</strain>
    </source>
</reference>
<keyword evidence="2" id="KW-0732">Signal</keyword>
<comment type="caution">
    <text evidence="4">The sequence shown here is derived from an EMBL/GenBank/DDBJ whole genome shotgun (WGS) entry which is preliminary data.</text>
</comment>
<dbReference type="SUPFAM" id="SSF88713">
    <property type="entry name" value="Glycoside hydrolase/deacetylase"/>
    <property type="match status" value="1"/>
</dbReference>
<gene>
    <name evidence="4" type="ORF">GCM10007028_35060</name>
</gene>
<keyword evidence="5" id="KW-1185">Reference proteome</keyword>
<dbReference type="GO" id="GO:0016810">
    <property type="term" value="F:hydrolase activity, acting on carbon-nitrogen (but not peptide) bonds"/>
    <property type="evidence" value="ECO:0007669"/>
    <property type="project" value="InterPro"/>
</dbReference>
<evidence type="ECO:0000259" key="3">
    <source>
        <dbReference type="PROSITE" id="PS51677"/>
    </source>
</evidence>
<reference evidence="4" key="1">
    <citation type="journal article" date="2014" name="Int. J. Syst. Evol. Microbiol.">
        <title>Complete genome sequence of Corynebacterium casei LMG S-19264T (=DSM 44701T), isolated from a smear-ripened cheese.</title>
        <authorList>
            <consortium name="US DOE Joint Genome Institute (JGI-PGF)"/>
            <person name="Walter F."/>
            <person name="Albersmeier A."/>
            <person name="Kalinowski J."/>
            <person name="Ruckert C."/>
        </authorList>
    </citation>
    <scope>NUCLEOTIDE SEQUENCE</scope>
    <source>
        <strain evidence="4">KCTC 12710</strain>
    </source>
</reference>
<dbReference type="AlphaFoldDB" id="A0A918VFY4"/>
<dbReference type="PROSITE" id="PS51677">
    <property type="entry name" value="NODB"/>
    <property type="match status" value="1"/>
</dbReference>
<dbReference type="Pfam" id="PF01522">
    <property type="entry name" value="Polysacc_deac_1"/>
    <property type="match status" value="1"/>
</dbReference>
<dbReference type="Gene3D" id="3.20.20.370">
    <property type="entry name" value="Glycoside hydrolase/deacetylase"/>
    <property type="match status" value="1"/>
</dbReference>
<evidence type="ECO:0000313" key="4">
    <source>
        <dbReference type="EMBL" id="GGZ93631.1"/>
    </source>
</evidence>
<comment type="subcellular location">
    <subcellularLocation>
        <location evidence="1">Secreted</location>
    </subcellularLocation>
</comment>
<dbReference type="Proteomes" id="UP000636004">
    <property type="component" value="Unassembled WGS sequence"/>
</dbReference>
<name>A0A918VFY4_9FLAO</name>